<keyword evidence="1" id="KW-1133">Transmembrane helix</keyword>
<sequence>MALYMSPAALLLERLLLQASIRSWKAVPLLAGAAQVEAVAQAYVEASTSYAVLQQSIAYALVLGGEGIYTRPEVKPVAGGVAATALVCGLVALNNDALFTPAFVVGLLASGAMLAYNIKRTIDTKQDESDWPGPKAWPATMSLISFFALNVFIQAIKSEL</sequence>
<organism evidence="2 3">
    <name type="scientific">Gonium pectorale</name>
    <name type="common">Green alga</name>
    <dbReference type="NCBI Taxonomy" id="33097"/>
    <lineage>
        <taxon>Eukaryota</taxon>
        <taxon>Viridiplantae</taxon>
        <taxon>Chlorophyta</taxon>
        <taxon>core chlorophytes</taxon>
        <taxon>Chlorophyceae</taxon>
        <taxon>CS clade</taxon>
        <taxon>Chlamydomonadales</taxon>
        <taxon>Volvocaceae</taxon>
        <taxon>Gonium</taxon>
    </lineage>
</organism>
<accession>A0A150G4B7</accession>
<gene>
    <name evidence="2" type="ORF">GPECTOR_64g87</name>
</gene>
<proteinExistence type="predicted"/>
<name>A0A150G4B7_GONPE</name>
<keyword evidence="1" id="KW-0812">Transmembrane</keyword>
<evidence type="ECO:0000256" key="1">
    <source>
        <dbReference type="SAM" id="Phobius"/>
    </source>
</evidence>
<keyword evidence="1" id="KW-0472">Membrane</keyword>
<evidence type="ECO:0000313" key="2">
    <source>
        <dbReference type="EMBL" id="KXZ44668.1"/>
    </source>
</evidence>
<evidence type="ECO:0000313" key="3">
    <source>
        <dbReference type="Proteomes" id="UP000075714"/>
    </source>
</evidence>
<comment type="caution">
    <text evidence="2">The sequence shown here is derived from an EMBL/GenBank/DDBJ whole genome shotgun (WGS) entry which is preliminary data.</text>
</comment>
<reference evidence="3" key="1">
    <citation type="journal article" date="2016" name="Nat. Commun.">
        <title>The Gonium pectorale genome demonstrates co-option of cell cycle regulation during the evolution of multicellularity.</title>
        <authorList>
            <person name="Hanschen E.R."/>
            <person name="Marriage T.N."/>
            <person name="Ferris P.J."/>
            <person name="Hamaji T."/>
            <person name="Toyoda A."/>
            <person name="Fujiyama A."/>
            <person name="Neme R."/>
            <person name="Noguchi H."/>
            <person name="Minakuchi Y."/>
            <person name="Suzuki M."/>
            <person name="Kawai-Toyooka H."/>
            <person name="Smith D.R."/>
            <person name="Sparks H."/>
            <person name="Anderson J."/>
            <person name="Bakaric R."/>
            <person name="Luria V."/>
            <person name="Karger A."/>
            <person name="Kirschner M.W."/>
            <person name="Durand P.M."/>
            <person name="Michod R.E."/>
            <person name="Nozaki H."/>
            <person name="Olson B.J."/>
        </authorList>
    </citation>
    <scope>NUCLEOTIDE SEQUENCE [LARGE SCALE GENOMIC DNA]</scope>
    <source>
        <strain evidence="3">NIES-2863</strain>
    </source>
</reference>
<keyword evidence="3" id="KW-1185">Reference proteome</keyword>
<dbReference type="Proteomes" id="UP000075714">
    <property type="component" value="Unassembled WGS sequence"/>
</dbReference>
<feature type="transmembrane region" description="Helical" evidence="1">
    <location>
        <begin position="99"/>
        <end position="116"/>
    </location>
</feature>
<dbReference type="OrthoDB" id="514860at2759"/>
<protein>
    <submittedName>
        <fullName evidence="2">Uncharacterized protein</fullName>
    </submittedName>
</protein>
<feature type="transmembrane region" description="Helical" evidence="1">
    <location>
        <begin position="77"/>
        <end position="93"/>
    </location>
</feature>
<dbReference type="AlphaFoldDB" id="A0A150G4B7"/>
<dbReference type="EMBL" id="LSYV01000065">
    <property type="protein sequence ID" value="KXZ44668.1"/>
    <property type="molecule type" value="Genomic_DNA"/>
</dbReference>